<feature type="transmembrane region" description="Helical" evidence="1">
    <location>
        <begin position="92"/>
        <end position="117"/>
    </location>
</feature>
<feature type="transmembrane region" description="Helical" evidence="1">
    <location>
        <begin position="137"/>
        <end position="159"/>
    </location>
</feature>
<keyword evidence="3" id="KW-1185">Reference proteome</keyword>
<feature type="transmembrane region" description="Helical" evidence="1">
    <location>
        <begin position="21"/>
        <end position="41"/>
    </location>
</feature>
<keyword evidence="1" id="KW-0812">Transmembrane</keyword>
<reference evidence="2 3" key="1">
    <citation type="submission" date="2020-04" db="EMBL/GenBank/DDBJ databases">
        <title>Sequencing and Assembly of C. fimi.</title>
        <authorList>
            <person name="Ramsey A.R."/>
        </authorList>
    </citation>
    <scope>NUCLEOTIDE SEQUENCE [LARGE SCALE GENOMIC DNA]</scope>
    <source>
        <strain evidence="2 3">SB</strain>
    </source>
</reference>
<evidence type="ECO:0000313" key="3">
    <source>
        <dbReference type="Proteomes" id="UP000562124"/>
    </source>
</evidence>
<organism evidence="2 3">
    <name type="scientific">Cellulomonas fimi</name>
    <dbReference type="NCBI Taxonomy" id="1708"/>
    <lineage>
        <taxon>Bacteria</taxon>
        <taxon>Bacillati</taxon>
        <taxon>Actinomycetota</taxon>
        <taxon>Actinomycetes</taxon>
        <taxon>Micrococcales</taxon>
        <taxon>Cellulomonadaceae</taxon>
        <taxon>Cellulomonas</taxon>
    </lineage>
</organism>
<dbReference type="RefSeq" id="WP_169324851.1">
    <property type="nucleotide sequence ID" value="NZ_JABCJJ010000012.1"/>
</dbReference>
<dbReference type="EMBL" id="JABCJJ010000012">
    <property type="protein sequence ID" value="NMR20484.1"/>
    <property type="molecule type" value="Genomic_DNA"/>
</dbReference>
<name>A0A7Y0LYW4_CELFI</name>
<comment type="caution">
    <text evidence="2">The sequence shown here is derived from an EMBL/GenBank/DDBJ whole genome shotgun (WGS) entry which is preliminary data.</text>
</comment>
<evidence type="ECO:0000313" key="2">
    <source>
        <dbReference type="EMBL" id="NMR20484.1"/>
    </source>
</evidence>
<keyword evidence="1" id="KW-1133">Transmembrane helix</keyword>
<evidence type="ECO:0000256" key="1">
    <source>
        <dbReference type="SAM" id="Phobius"/>
    </source>
</evidence>
<gene>
    <name evidence="2" type="ORF">HIR71_09690</name>
</gene>
<accession>A0A7Y0LYW4</accession>
<keyword evidence="1" id="KW-0472">Membrane</keyword>
<protein>
    <submittedName>
        <fullName evidence="2">Uncharacterized protein</fullName>
    </submittedName>
</protein>
<feature type="transmembrane region" description="Helical" evidence="1">
    <location>
        <begin position="61"/>
        <end position="80"/>
    </location>
</feature>
<dbReference type="Proteomes" id="UP000562124">
    <property type="component" value="Unassembled WGS sequence"/>
</dbReference>
<proteinExistence type="predicted"/>
<sequence>MTGTDAPTSTGSWQLRPREVVLAWVTGFVWAVVATIALALVGSGQTLGPEAGTAGSAGTAAAVLGIVPALVIGLPAWFGLSRLLRAERRQWAHVLWFALVGLVLASAISAALFGQVITGGLLDAPGGTLTSSDAADLLRISLLLGAPWGVGAAVGRAAVIPLVRRRLAATPATMAA</sequence>
<dbReference type="AlphaFoldDB" id="A0A7Y0LYW4"/>